<proteinExistence type="predicted"/>
<keyword evidence="1" id="KW-0472">Membrane</keyword>
<evidence type="ECO:0000256" key="1">
    <source>
        <dbReference type="SAM" id="Phobius"/>
    </source>
</evidence>
<dbReference type="EMBL" id="FPHE01000017">
    <property type="protein sequence ID" value="SFV51248.1"/>
    <property type="molecule type" value="Genomic_DNA"/>
</dbReference>
<gene>
    <name evidence="2" type="ORF">MNB_SV-12-738</name>
</gene>
<name>A0A1W1BCU9_9ZZZZ</name>
<evidence type="ECO:0000313" key="2">
    <source>
        <dbReference type="EMBL" id="SFV51248.1"/>
    </source>
</evidence>
<keyword evidence="1" id="KW-1133">Transmembrane helix</keyword>
<sequence>MRILKYLFYTILSFISLVTLYLFLSYIFTLFPSKSNISLDKKTETIYVLYNNMHSDIVINIEESKYNWQKLLPQLIKSKKRGYLVFGWGDSGTYLNTPTWSDLKTTTALKALFINTPSVMHVAYYKKVDKFLYLKLIKVSTAQKDSIEKNILESFGDKIVFKKRGEGYNNIFYNSPYKYNLINTCNTWTGDILRESNVTMSYWTPFSFNIIDALP</sequence>
<reference evidence="2" key="1">
    <citation type="submission" date="2016-10" db="EMBL/GenBank/DDBJ databases">
        <authorList>
            <person name="de Groot N.N."/>
        </authorList>
    </citation>
    <scope>NUCLEOTIDE SEQUENCE</scope>
</reference>
<organism evidence="2">
    <name type="scientific">hydrothermal vent metagenome</name>
    <dbReference type="NCBI Taxonomy" id="652676"/>
    <lineage>
        <taxon>unclassified sequences</taxon>
        <taxon>metagenomes</taxon>
        <taxon>ecological metagenomes</taxon>
    </lineage>
</organism>
<dbReference type="AlphaFoldDB" id="A0A1W1BCU9"/>
<dbReference type="Pfam" id="PF09601">
    <property type="entry name" value="DUF2459"/>
    <property type="match status" value="1"/>
</dbReference>
<feature type="transmembrane region" description="Helical" evidence="1">
    <location>
        <begin position="6"/>
        <end position="31"/>
    </location>
</feature>
<keyword evidence="1" id="KW-0812">Transmembrane</keyword>
<accession>A0A1W1BCU9</accession>
<protein>
    <recommendedName>
        <fullName evidence="3">DUF2459 domain-containing protein</fullName>
    </recommendedName>
</protein>
<dbReference type="InterPro" id="IPR011727">
    <property type="entry name" value="CHP02117"/>
</dbReference>
<evidence type="ECO:0008006" key="3">
    <source>
        <dbReference type="Google" id="ProtNLM"/>
    </source>
</evidence>